<keyword evidence="2" id="KW-1185">Reference proteome</keyword>
<dbReference type="EMBL" id="JACGCM010002579">
    <property type="protein sequence ID" value="KAF6138427.1"/>
    <property type="molecule type" value="Genomic_DNA"/>
</dbReference>
<reference evidence="1 2" key="1">
    <citation type="journal article" date="2020" name="IScience">
        <title>Genome Sequencing of the Endangered Kingdonia uniflora (Circaeasteraceae, Ranunculales) Reveals Potential Mechanisms of Evolutionary Specialization.</title>
        <authorList>
            <person name="Sun Y."/>
            <person name="Deng T."/>
            <person name="Zhang A."/>
            <person name="Moore M.J."/>
            <person name="Landis J.B."/>
            <person name="Lin N."/>
            <person name="Zhang H."/>
            <person name="Zhang X."/>
            <person name="Huang J."/>
            <person name="Zhang X."/>
            <person name="Sun H."/>
            <person name="Wang H."/>
        </authorList>
    </citation>
    <scope>NUCLEOTIDE SEQUENCE [LARGE SCALE GENOMIC DNA]</scope>
    <source>
        <strain evidence="1">TB1705</strain>
        <tissue evidence="1">Leaf</tissue>
    </source>
</reference>
<organism evidence="1 2">
    <name type="scientific">Kingdonia uniflora</name>
    <dbReference type="NCBI Taxonomy" id="39325"/>
    <lineage>
        <taxon>Eukaryota</taxon>
        <taxon>Viridiplantae</taxon>
        <taxon>Streptophyta</taxon>
        <taxon>Embryophyta</taxon>
        <taxon>Tracheophyta</taxon>
        <taxon>Spermatophyta</taxon>
        <taxon>Magnoliopsida</taxon>
        <taxon>Ranunculales</taxon>
        <taxon>Circaeasteraceae</taxon>
        <taxon>Kingdonia</taxon>
    </lineage>
</organism>
<gene>
    <name evidence="1" type="ORF">GIB67_027999</name>
</gene>
<dbReference type="AlphaFoldDB" id="A0A7J7L724"/>
<evidence type="ECO:0000313" key="2">
    <source>
        <dbReference type="Proteomes" id="UP000541444"/>
    </source>
</evidence>
<name>A0A7J7L724_9MAGN</name>
<proteinExistence type="predicted"/>
<accession>A0A7J7L724</accession>
<comment type="caution">
    <text evidence="1">The sequence shown here is derived from an EMBL/GenBank/DDBJ whole genome shotgun (WGS) entry which is preliminary data.</text>
</comment>
<sequence>MPLHVIKSVPSTQQTEYVPLPNDMNLDYTQFPQFGVDYTWEGDEIPSDDVLIIPIS</sequence>
<dbReference type="Proteomes" id="UP000541444">
    <property type="component" value="Unassembled WGS sequence"/>
</dbReference>
<protein>
    <submittedName>
        <fullName evidence="1">Uncharacterized protein</fullName>
    </submittedName>
</protein>
<evidence type="ECO:0000313" key="1">
    <source>
        <dbReference type="EMBL" id="KAF6138427.1"/>
    </source>
</evidence>